<organism evidence="1 2">
    <name type="scientific">Rhizobium setariae</name>
    <dbReference type="NCBI Taxonomy" id="2801340"/>
    <lineage>
        <taxon>Bacteria</taxon>
        <taxon>Pseudomonadati</taxon>
        <taxon>Pseudomonadota</taxon>
        <taxon>Alphaproteobacteria</taxon>
        <taxon>Hyphomicrobiales</taxon>
        <taxon>Rhizobiaceae</taxon>
        <taxon>Rhizobium/Agrobacterium group</taxon>
        <taxon>Rhizobium</taxon>
    </lineage>
</organism>
<dbReference type="InterPro" id="IPR023145">
    <property type="entry name" value="YfbU_helix-hairpin_sf"/>
</dbReference>
<dbReference type="AlphaFoldDB" id="A0A937CRW9"/>
<dbReference type="InterPro" id="IPR005587">
    <property type="entry name" value="UPF0304_YfbU"/>
</dbReference>
<evidence type="ECO:0000313" key="2">
    <source>
        <dbReference type="Proteomes" id="UP000633219"/>
    </source>
</evidence>
<dbReference type="Gene3D" id="1.10.287.680">
    <property type="entry name" value="Helix hairpin bin"/>
    <property type="match status" value="1"/>
</dbReference>
<dbReference type="RefSeq" id="WP_201663959.1">
    <property type="nucleotide sequence ID" value="NZ_JAEQNC010000024.1"/>
</dbReference>
<protein>
    <submittedName>
        <fullName evidence="1">YfbU family protein</fullName>
    </submittedName>
</protein>
<gene>
    <name evidence="1" type="ORF">JJB09_25715</name>
</gene>
<evidence type="ECO:0000313" key="1">
    <source>
        <dbReference type="EMBL" id="MBL0375412.1"/>
    </source>
</evidence>
<name>A0A937CRW9_9HYPH</name>
<sequence length="160" mass="18470">MDRPTRLILWNQLEILKEHNPGKVADLQAQQEILASGDTSRYSELYHMFNDEEASEEMQKEVYDVLEMFRALGSAKQNGWTPSNEKASKFEGFDANNDPHFAFAKYLIDQCRLYPESAPNRNSHSISTLPGYRRMLRIWRKAANKYELSEAEAEAIIHAS</sequence>
<reference evidence="1" key="1">
    <citation type="submission" date="2021-01" db="EMBL/GenBank/DDBJ databases">
        <title>Rhizobium sp. strain KVB221 16S ribosomal RNA gene Genome sequencing and assembly.</title>
        <authorList>
            <person name="Kang M."/>
        </authorList>
    </citation>
    <scope>NUCLEOTIDE SEQUENCE</scope>
    <source>
        <strain evidence="1">KVB221</strain>
    </source>
</reference>
<accession>A0A937CRW9</accession>
<dbReference type="Gene3D" id="1.10.3190.10">
    <property type="entry name" value="yfbu gene product, domain 2"/>
    <property type="match status" value="1"/>
</dbReference>
<dbReference type="EMBL" id="JAEQNC010000024">
    <property type="protein sequence ID" value="MBL0375412.1"/>
    <property type="molecule type" value="Genomic_DNA"/>
</dbReference>
<comment type="caution">
    <text evidence="1">The sequence shown here is derived from an EMBL/GenBank/DDBJ whole genome shotgun (WGS) entry which is preliminary data.</text>
</comment>
<dbReference type="Proteomes" id="UP000633219">
    <property type="component" value="Unassembled WGS sequence"/>
</dbReference>
<proteinExistence type="predicted"/>
<dbReference type="InterPro" id="IPR023146">
    <property type="entry name" value="YfbU_alpha-helical_sf"/>
</dbReference>
<dbReference type="SUPFAM" id="SSF116960">
    <property type="entry name" value="YfbU-like"/>
    <property type="match status" value="1"/>
</dbReference>
<keyword evidence="2" id="KW-1185">Reference proteome</keyword>
<dbReference type="Pfam" id="PF03887">
    <property type="entry name" value="YfbU"/>
    <property type="match status" value="1"/>
</dbReference>